<feature type="region of interest" description="Disordered" evidence="2">
    <location>
        <begin position="996"/>
        <end position="1027"/>
    </location>
</feature>
<feature type="coiled-coil region" evidence="1">
    <location>
        <begin position="462"/>
        <end position="489"/>
    </location>
</feature>
<accession>A0ABZ0IEK1</accession>
<dbReference type="EMBL" id="CP136865">
    <property type="protein sequence ID" value="WOJ97989.1"/>
    <property type="molecule type" value="Genomic_DNA"/>
</dbReference>
<organism evidence="4 5">
    <name type="scientific">Congregibacter brevis</name>
    <dbReference type="NCBI Taxonomy" id="3081201"/>
    <lineage>
        <taxon>Bacteria</taxon>
        <taxon>Pseudomonadati</taxon>
        <taxon>Pseudomonadota</taxon>
        <taxon>Gammaproteobacteria</taxon>
        <taxon>Cellvibrionales</taxon>
        <taxon>Halieaceae</taxon>
        <taxon>Congregibacter</taxon>
    </lineage>
</organism>
<feature type="compositionally biased region" description="Acidic residues" evidence="2">
    <location>
        <begin position="1176"/>
        <end position="1191"/>
    </location>
</feature>
<feature type="chain" id="PRO_5047510531" evidence="3">
    <location>
        <begin position="29"/>
        <end position="1436"/>
    </location>
</feature>
<dbReference type="RefSeq" id="WP_407329120.1">
    <property type="nucleotide sequence ID" value="NZ_CP136865.1"/>
</dbReference>
<evidence type="ECO:0000256" key="2">
    <source>
        <dbReference type="SAM" id="MobiDB-lite"/>
    </source>
</evidence>
<feature type="compositionally biased region" description="Polar residues" evidence="2">
    <location>
        <begin position="1012"/>
        <end position="1027"/>
    </location>
</feature>
<keyword evidence="1" id="KW-0175">Coiled coil</keyword>
<evidence type="ECO:0000313" key="5">
    <source>
        <dbReference type="Proteomes" id="UP001626549"/>
    </source>
</evidence>
<evidence type="ECO:0000256" key="1">
    <source>
        <dbReference type="SAM" id="Coils"/>
    </source>
</evidence>
<evidence type="ECO:0000313" key="4">
    <source>
        <dbReference type="EMBL" id="WOJ97989.1"/>
    </source>
</evidence>
<feature type="coiled-coil region" evidence="1">
    <location>
        <begin position="110"/>
        <end position="137"/>
    </location>
</feature>
<feature type="region of interest" description="Disordered" evidence="2">
    <location>
        <begin position="1125"/>
        <end position="1191"/>
    </location>
</feature>
<feature type="compositionally biased region" description="Pro residues" evidence="2">
    <location>
        <begin position="1271"/>
        <end position="1287"/>
    </location>
</feature>
<keyword evidence="5" id="KW-1185">Reference proteome</keyword>
<dbReference type="Proteomes" id="UP001626549">
    <property type="component" value="Chromosome"/>
</dbReference>
<proteinExistence type="predicted"/>
<keyword evidence="3" id="KW-0732">Signal</keyword>
<feature type="compositionally biased region" description="Low complexity" evidence="2">
    <location>
        <begin position="1302"/>
        <end position="1317"/>
    </location>
</feature>
<protein>
    <submittedName>
        <fullName evidence="4">Uncharacterized protein</fullName>
    </submittedName>
</protein>
<feature type="region of interest" description="Disordered" evidence="2">
    <location>
        <begin position="1300"/>
        <end position="1331"/>
    </location>
</feature>
<feature type="signal peptide" evidence="3">
    <location>
        <begin position="1"/>
        <end position="28"/>
    </location>
</feature>
<name>A0ABZ0IEK1_9GAMM</name>
<evidence type="ECO:0000256" key="3">
    <source>
        <dbReference type="SAM" id="SignalP"/>
    </source>
</evidence>
<reference evidence="4 5" key="1">
    <citation type="submission" date="2023-10" db="EMBL/GenBank/DDBJ databases">
        <title>Two novel species belonging to the OM43/NOR5 clade.</title>
        <authorList>
            <person name="Park M."/>
        </authorList>
    </citation>
    <scope>NUCLEOTIDE SEQUENCE [LARGE SCALE GENOMIC DNA]</scope>
    <source>
        <strain evidence="4 5">IMCC45268</strain>
    </source>
</reference>
<feature type="region of interest" description="Disordered" evidence="2">
    <location>
        <begin position="1263"/>
        <end position="1288"/>
    </location>
</feature>
<sequence length="1436" mass="154514">MKRLNAVLALLRRLALLGIVVTAAVALAEPQQVDEKAIAAANEELAKAQEIYKAQLAPLEANLSNHQKAMVDAQQYKKDSDAALKAYEKTKKWYQKAFDDEKTELLKLQKKAADDRVSELSQKIKSTKQSIKTTEKARDSYVAFHEQKKLEADPAKVTAEAAKRAARISELNSQYYTRVAQKKAGERAFENKIATLEKLILESQLAGMSDVADAIKKDQQIIVDVKSQWEKGQDTAIETARKDLDAQYRANTEDSIGPTQWSGTVPADDPSFIDREAVTASALTASKVAGSALANTQQDMSVTAFVEDYGNTALIDPKTGNWDPVGVSQRYGAYAKGVGRATKDSVVDLGVMAVEVGETAVQATENAIGQSNLLGRDKIEKVYEFGNAVVDLSDADSAEAKAIRDKVGKTVVSGAEKGSRELEKTAAQGKKGVLKITEGVGYVAGTVVDPVFNAKGITGAKKAEAAADLKKLENAAEATRAERAANKVDDARQIDPLDRIDVDEMAARSDDTFGTSADEFASTMRDAGLEPQRTIELDGKSFHLSQPFESDGRTWVIALEETPDGKVIPRQFYLSGEHATWRAAPGFDGAAIIKGPRGPDGAFVNEGITDIDAYLQGPLDQLRSDFGVREIDAFDGKKLTTNALESPDAGAVPKALDTDVAKVTKPLPREANGKLPEGMRPDFDAGVVSVTRVNDHPLYGSFERVVVSSKDGSTNWIVNRTDSGDVWVGGMQDARSGITSLGTRNEGWDLEGLTAQPKTKSKDAKSYVDAEEWKNDVNRYMDWELNQRNLPLTPSKADPVRGPPAPPEGPPVVVRLNNGKPTVFEADGRQLELGEKLGEGSGAAVYAVKGRPDLVIKIGRPGANTRLDDFGSSVIREVDPLGTVIQVPTTHGRQAIETGLLPGVLDGEFLGGGIISIVDRAPTSFDKARKTGDSLAEMSAGKKRAYRNGMAALNAKGYVLLDNHPGNYSFKKKPGTEDEWILVIVDAETMTPMKSPEAAKDLQRALDDPSRYATSQGTPSADNWSQNDYGRSIHQEGLGDEFDGKVDWDRWTRETGSQYTSLGGKEAATHSSVVKFNPRNGIDNPDVAIPDDFVPDRVPRSARELAVAERDTQLDNFEAGLDKRRNRLEVDANPSDLPTKASIGQLTARGADKAIDQASASEESAPGTGLASDSDPQSDDESVSDAGNDEDPLILIGGGLSIVPTQSFAFGRTVWSDKDTWIEPQETVRISLGDDTEFELESAISLDGTNVHSQYALLGETVTESSLQVSAPPPPPPAPPASTPVDPPVEDTPLILIGPQNPVETSPVTEEPVVVEDQPPPPTPQPEEKKEIRIGRGSGGVLHKGDFSVSCYVYVISGDVADVSEATIAASGPGSPKSYDVPVSAGSEFRIEHEIYSYGSYQFEIQEVRDEQGEPMQIIGNPIGSYDVGAGERACW</sequence>
<gene>
    <name evidence="4" type="ORF">R0137_05285</name>
</gene>
<feature type="compositionally biased region" description="Basic and acidic residues" evidence="2">
    <location>
        <begin position="997"/>
        <end position="1010"/>
    </location>
</feature>